<evidence type="ECO:0000313" key="4">
    <source>
        <dbReference type="EMBL" id="MFC2967507.1"/>
    </source>
</evidence>
<feature type="region of interest" description="Disordered" evidence="1">
    <location>
        <begin position="292"/>
        <end position="354"/>
    </location>
</feature>
<dbReference type="PANTHER" id="PTHR22911:SF135">
    <property type="entry name" value="BLR4310 PROTEIN"/>
    <property type="match status" value="1"/>
</dbReference>
<evidence type="ECO:0000256" key="2">
    <source>
        <dbReference type="SAM" id="Phobius"/>
    </source>
</evidence>
<keyword evidence="2" id="KW-1133">Transmembrane helix</keyword>
<dbReference type="RefSeq" id="WP_377832151.1">
    <property type="nucleotide sequence ID" value="NZ_JBHRSK010000004.1"/>
</dbReference>
<feature type="transmembrane region" description="Helical" evidence="2">
    <location>
        <begin position="128"/>
        <end position="145"/>
    </location>
</feature>
<evidence type="ECO:0000256" key="1">
    <source>
        <dbReference type="SAM" id="MobiDB-lite"/>
    </source>
</evidence>
<dbReference type="Pfam" id="PF00892">
    <property type="entry name" value="EamA"/>
    <property type="match status" value="1"/>
</dbReference>
<dbReference type="SUPFAM" id="SSF103481">
    <property type="entry name" value="Multidrug resistance efflux transporter EmrE"/>
    <property type="match status" value="2"/>
</dbReference>
<feature type="transmembrane region" description="Helical" evidence="2">
    <location>
        <begin position="39"/>
        <end position="57"/>
    </location>
</feature>
<reference evidence="5" key="1">
    <citation type="journal article" date="2019" name="Int. J. Syst. Evol. Microbiol.">
        <title>The Global Catalogue of Microorganisms (GCM) 10K type strain sequencing project: providing services to taxonomists for standard genome sequencing and annotation.</title>
        <authorList>
            <consortium name="The Broad Institute Genomics Platform"/>
            <consortium name="The Broad Institute Genome Sequencing Center for Infectious Disease"/>
            <person name="Wu L."/>
            <person name="Ma J."/>
        </authorList>
    </citation>
    <scope>NUCLEOTIDE SEQUENCE [LARGE SCALE GENOMIC DNA]</scope>
    <source>
        <strain evidence="5">KCTC 62192</strain>
    </source>
</reference>
<feature type="transmembrane region" description="Helical" evidence="2">
    <location>
        <begin position="212"/>
        <end position="233"/>
    </location>
</feature>
<feature type="transmembrane region" description="Helical" evidence="2">
    <location>
        <begin position="151"/>
        <end position="170"/>
    </location>
</feature>
<proteinExistence type="predicted"/>
<sequence length="354" mass="36432">MNGRKQQAIIGAGLALSAVMLTATTDLLAKLLAMQYPVQQVNFLAALVGIGGAWLLSRRGYFGGGGLRTAFPWTMALRSVITVGAAVSYFLAYKHLQLTEVFVFSALLPVLTGLLSGPVLGEPVAPRYWVALAASVLGVVLVLPAPGGGQALYYGLAICGSLFGAVSLTLARKIGREEGNAAALVFYPQIALALMMGVTLPGHVAPMSPADIGLVVLFGLGFLGGKIALAAAFSRAPAMVVSPILNLQFFVLLAFGFLFFGDLPGQGIYLGAAIVIVAGLYVTFGNHAPAPAKTAPAPTMPDSSGRTAADAAASLRRPVQAPMPAARRRGALRPARQGLPDAAAEARAALSPSR</sequence>
<feature type="compositionally biased region" description="Low complexity" evidence="1">
    <location>
        <begin position="292"/>
        <end position="301"/>
    </location>
</feature>
<keyword evidence="5" id="KW-1185">Reference proteome</keyword>
<protein>
    <submittedName>
        <fullName evidence="4">DMT family transporter</fullName>
    </submittedName>
</protein>
<evidence type="ECO:0000259" key="3">
    <source>
        <dbReference type="Pfam" id="PF00892"/>
    </source>
</evidence>
<feature type="domain" description="EamA" evidence="3">
    <location>
        <begin position="10"/>
        <end position="143"/>
    </location>
</feature>
<dbReference type="InterPro" id="IPR037185">
    <property type="entry name" value="EmrE-like"/>
</dbReference>
<accession>A0ABV7AER1</accession>
<feature type="transmembrane region" description="Helical" evidence="2">
    <location>
        <begin position="266"/>
        <end position="284"/>
    </location>
</feature>
<feature type="transmembrane region" description="Helical" evidence="2">
    <location>
        <begin position="69"/>
        <end position="90"/>
    </location>
</feature>
<dbReference type="PANTHER" id="PTHR22911">
    <property type="entry name" value="ACYL-MALONYL CONDENSING ENZYME-RELATED"/>
    <property type="match status" value="1"/>
</dbReference>
<dbReference type="InterPro" id="IPR000620">
    <property type="entry name" value="EamA_dom"/>
</dbReference>
<keyword evidence="2" id="KW-0812">Transmembrane</keyword>
<organism evidence="4 5">
    <name type="scientific">Acidimangrovimonas pyrenivorans</name>
    <dbReference type="NCBI Taxonomy" id="2030798"/>
    <lineage>
        <taxon>Bacteria</taxon>
        <taxon>Pseudomonadati</taxon>
        <taxon>Pseudomonadota</taxon>
        <taxon>Alphaproteobacteria</taxon>
        <taxon>Rhodobacterales</taxon>
        <taxon>Paracoccaceae</taxon>
        <taxon>Acidimangrovimonas</taxon>
    </lineage>
</organism>
<feature type="transmembrane region" description="Helical" evidence="2">
    <location>
        <begin position="102"/>
        <end position="121"/>
    </location>
</feature>
<keyword evidence="2" id="KW-0472">Membrane</keyword>
<dbReference type="Proteomes" id="UP001595443">
    <property type="component" value="Unassembled WGS sequence"/>
</dbReference>
<feature type="transmembrane region" description="Helical" evidence="2">
    <location>
        <begin position="240"/>
        <end position="260"/>
    </location>
</feature>
<evidence type="ECO:0000313" key="5">
    <source>
        <dbReference type="Proteomes" id="UP001595443"/>
    </source>
</evidence>
<feature type="compositionally biased region" description="Low complexity" evidence="1">
    <location>
        <begin position="332"/>
        <end position="354"/>
    </location>
</feature>
<name>A0ABV7AER1_9RHOB</name>
<gene>
    <name evidence="4" type="ORF">ACFOES_05320</name>
</gene>
<comment type="caution">
    <text evidence="4">The sequence shown here is derived from an EMBL/GenBank/DDBJ whole genome shotgun (WGS) entry which is preliminary data.</text>
</comment>
<feature type="transmembrane region" description="Helical" evidence="2">
    <location>
        <begin position="182"/>
        <end position="200"/>
    </location>
</feature>
<dbReference type="EMBL" id="JBHRSK010000004">
    <property type="protein sequence ID" value="MFC2967507.1"/>
    <property type="molecule type" value="Genomic_DNA"/>
</dbReference>